<keyword evidence="1" id="KW-1133">Transmembrane helix</keyword>
<evidence type="ECO:0008006" key="4">
    <source>
        <dbReference type="Google" id="ProtNLM"/>
    </source>
</evidence>
<dbReference type="RefSeq" id="WP_378038447.1">
    <property type="nucleotide sequence ID" value="NZ_JBHSIV010000031.1"/>
</dbReference>
<dbReference type="Proteomes" id="UP001595947">
    <property type="component" value="Unassembled WGS sequence"/>
</dbReference>
<feature type="transmembrane region" description="Helical" evidence="1">
    <location>
        <begin position="351"/>
        <end position="371"/>
    </location>
</feature>
<feature type="transmembrane region" description="Helical" evidence="1">
    <location>
        <begin position="132"/>
        <end position="151"/>
    </location>
</feature>
<proteinExistence type="predicted"/>
<gene>
    <name evidence="2" type="ORF">ACFPBZ_23035</name>
</gene>
<feature type="transmembrane region" description="Helical" evidence="1">
    <location>
        <begin position="292"/>
        <end position="310"/>
    </location>
</feature>
<feature type="transmembrane region" description="Helical" evidence="1">
    <location>
        <begin position="325"/>
        <end position="345"/>
    </location>
</feature>
<accession>A0ABV9YUJ4</accession>
<protein>
    <recommendedName>
        <fullName evidence="4">Glycosyltransferase RgtA/B/C/D-like domain-containing protein</fullName>
    </recommendedName>
</protein>
<comment type="caution">
    <text evidence="2">The sequence shown here is derived from an EMBL/GenBank/DDBJ whole genome shotgun (WGS) entry which is preliminary data.</text>
</comment>
<feature type="transmembrane region" description="Helical" evidence="1">
    <location>
        <begin position="24"/>
        <end position="42"/>
    </location>
</feature>
<sequence length="589" mass="62057">MSTLEVAPPATTARHSAPARRVPPWLEAVGLLLAPGLVALLLRTPPMSVGLQTRWTMVDPNFYTAYARHGADLLDRFGADDYFWVRLGQILPARLASAAFGDVGGFVVLRYVFALVAIVPAYLWLRHRSRAVGALAVVVVLTSPVVLMAWGSDYPDGAALAYLLAGLPLLVLPATGTRRVVVRALAGLALGLAVHAHPAAFPLVAAALLAVLASGFSRHAGVRRARGRRVAVDLALVVGGIVVATLLMVLGALVLYGRADLLGPTIDQLTRLQRPDQVRLWHSSTWAWAQRATYLLVPAVVVLAWVGVCVRRRRTLGERPPRDEAVVVLATALGSLAFLAIQAGTGFTLEYYFYSSLLWAGACLKTVLVLARLSSSRWTAGLVLGLAVLQSVTGPLRFGVVPSGLVVAALVVAVAVVGGALAGAWWRIGATVVVALGLLLLTTGQPRSSYAPGQVRYPLPDYGAVTGQPDLSRLSSYATMTSVADAVPPADVPALTWVEPPAAGSLPDEVPSRAAAQYLGPAHGLSSTMPTLSASDRRKLDAARGAQVVLLGARGEFGPALQALAPWSPVLERETVVNGTLHVTVLRLR</sequence>
<name>A0ABV9YUJ4_9PSEU</name>
<evidence type="ECO:0000256" key="1">
    <source>
        <dbReference type="SAM" id="Phobius"/>
    </source>
</evidence>
<keyword evidence="1" id="KW-0812">Transmembrane</keyword>
<organism evidence="2 3">
    <name type="scientific">Actinomycetospora atypica</name>
    <dbReference type="NCBI Taxonomy" id="1290095"/>
    <lineage>
        <taxon>Bacteria</taxon>
        <taxon>Bacillati</taxon>
        <taxon>Actinomycetota</taxon>
        <taxon>Actinomycetes</taxon>
        <taxon>Pseudonocardiales</taxon>
        <taxon>Pseudonocardiaceae</taxon>
        <taxon>Actinomycetospora</taxon>
    </lineage>
</organism>
<evidence type="ECO:0000313" key="2">
    <source>
        <dbReference type="EMBL" id="MFC5065110.1"/>
    </source>
</evidence>
<feature type="transmembrane region" description="Helical" evidence="1">
    <location>
        <begin position="408"/>
        <end position="441"/>
    </location>
</feature>
<feature type="transmembrane region" description="Helical" evidence="1">
    <location>
        <begin position="203"/>
        <end position="222"/>
    </location>
</feature>
<reference evidence="3" key="1">
    <citation type="journal article" date="2019" name="Int. J. Syst. Evol. Microbiol.">
        <title>The Global Catalogue of Microorganisms (GCM) 10K type strain sequencing project: providing services to taxonomists for standard genome sequencing and annotation.</title>
        <authorList>
            <consortium name="The Broad Institute Genomics Platform"/>
            <consortium name="The Broad Institute Genome Sequencing Center for Infectious Disease"/>
            <person name="Wu L."/>
            <person name="Ma J."/>
        </authorList>
    </citation>
    <scope>NUCLEOTIDE SEQUENCE [LARGE SCALE GENOMIC DNA]</scope>
    <source>
        <strain evidence="3">CGMCC 4.7093</strain>
    </source>
</reference>
<feature type="transmembrane region" description="Helical" evidence="1">
    <location>
        <begin position="157"/>
        <end position="173"/>
    </location>
</feature>
<feature type="transmembrane region" description="Helical" evidence="1">
    <location>
        <begin position="180"/>
        <end position="197"/>
    </location>
</feature>
<keyword evidence="1" id="KW-0472">Membrane</keyword>
<feature type="transmembrane region" description="Helical" evidence="1">
    <location>
        <begin position="234"/>
        <end position="256"/>
    </location>
</feature>
<dbReference type="EMBL" id="JBHSIV010000031">
    <property type="protein sequence ID" value="MFC5065110.1"/>
    <property type="molecule type" value="Genomic_DNA"/>
</dbReference>
<keyword evidence="3" id="KW-1185">Reference proteome</keyword>
<evidence type="ECO:0000313" key="3">
    <source>
        <dbReference type="Proteomes" id="UP001595947"/>
    </source>
</evidence>
<feature type="transmembrane region" description="Helical" evidence="1">
    <location>
        <begin position="103"/>
        <end position="125"/>
    </location>
</feature>
<feature type="transmembrane region" description="Helical" evidence="1">
    <location>
        <begin position="378"/>
        <end position="396"/>
    </location>
</feature>